<comment type="caution">
    <text evidence="1">The sequence shown here is derived from an EMBL/GenBank/DDBJ whole genome shotgun (WGS) entry which is preliminary data.</text>
</comment>
<evidence type="ECO:0000313" key="2">
    <source>
        <dbReference type="Proteomes" id="UP000030153"/>
    </source>
</evidence>
<dbReference type="eggNOG" id="ENOG5032UP3">
    <property type="taxonomic scope" value="Bacteria"/>
</dbReference>
<dbReference type="Pfam" id="PF13797">
    <property type="entry name" value="Post_transc_reg"/>
    <property type="match status" value="1"/>
</dbReference>
<protein>
    <recommendedName>
        <fullName evidence="3">Post-transcriptional regulator</fullName>
    </recommendedName>
</protein>
<dbReference type="STRING" id="1385513.N780_04570"/>
<dbReference type="OrthoDB" id="2990595at2"/>
<organism evidence="1 2">
    <name type="scientific">Pontibacillus chungwhensis BH030062</name>
    <dbReference type="NCBI Taxonomy" id="1385513"/>
    <lineage>
        <taxon>Bacteria</taxon>
        <taxon>Bacillati</taxon>
        <taxon>Bacillota</taxon>
        <taxon>Bacilli</taxon>
        <taxon>Bacillales</taxon>
        <taxon>Bacillaceae</taxon>
        <taxon>Pontibacillus</taxon>
    </lineage>
</organism>
<dbReference type="RefSeq" id="WP_036785554.1">
    <property type="nucleotide sequence ID" value="NZ_AVBG01000012.1"/>
</dbReference>
<sequence length="105" mass="12377">MEEGKPVIQWKKTIYPVLQSKKEEFHLLGYSKAHEEDIWKCLEKKVWKGNPTLRLHRAVQDVFHLSVGTYMSYLTVQAYQSDDLLAQVEALRNHDPNKQENETSY</sequence>
<proteinExistence type="predicted"/>
<dbReference type="InterPro" id="IPR025716">
    <property type="entry name" value="Post-transcriptional_regulator"/>
</dbReference>
<dbReference type="AlphaFoldDB" id="A0A0A2V9P5"/>
<evidence type="ECO:0000313" key="1">
    <source>
        <dbReference type="EMBL" id="KGP90425.1"/>
    </source>
</evidence>
<reference evidence="1 2" key="1">
    <citation type="submission" date="2013-08" db="EMBL/GenBank/DDBJ databases">
        <title>Genome of Pontibacillus chungwhensis.</title>
        <authorList>
            <person name="Wang Q."/>
            <person name="Wang G."/>
        </authorList>
    </citation>
    <scope>NUCLEOTIDE SEQUENCE [LARGE SCALE GENOMIC DNA]</scope>
    <source>
        <strain evidence="1 2">BH030062</strain>
    </source>
</reference>
<dbReference type="EMBL" id="AVBG01000012">
    <property type="protein sequence ID" value="KGP90425.1"/>
    <property type="molecule type" value="Genomic_DNA"/>
</dbReference>
<evidence type="ECO:0008006" key="3">
    <source>
        <dbReference type="Google" id="ProtNLM"/>
    </source>
</evidence>
<dbReference type="Proteomes" id="UP000030153">
    <property type="component" value="Unassembled WGS sequence"/>
</dbReference>
<name>A0A0A2V9P5_9BACI</name>
<accession>A0A0A2V9P5</accession>
<gene>
    <name evidence="1" type="ORF">N780_04570</name>
</gene>
<keyword evidence="2" id="KW-1185">Reference proteome</keyword>